<protein>
    <submittedName>
        <fullName evidence="2">Peptidoglycan N-acetylglucosamine deacetylase</fullName>
    </submittedName>
</protein>
<dbReference type="Pfam" id="PF01522">
    <property type="entry name" value="Polysacc_deac_1"/>
    <property type="match status" value="1"/>
</dbReference>
<dbReference type="GO" id="GO:0016810">
    <property type="term" value="F:hydrolase activity, acting on carbon-nitrogen (but not peptide) bonds"/>
    <property type="evidence" value="ECO:0007669"/>
    <property type="project" value="InterPro"/>
</dbReference>
<name>A0A0K1PYH9_9BACT</name>
<dbReference type="OrthoDB" id="5352625at2"/>
<dbReference type="InterPro" id="IPR002509">
    <property type="entry name" value="NODB_dom"/>
</dbReference>
<dbReference type="Proteomes" id="UP000064967">
    <property type="component" value="Chromosome"/>
</dbReference>
<dbReference type="InterPro" id="IPR050248">
    <property type="entry name" value="Polysacc_deacetylase_ArnD"/>
</dbReference>
<dbReference type="PANTHER" id="PTHR10587:SF137">
    <property type="entry name" value="4-DEOXY-4-FORMAMIDO-L-ARABINOSE-PHOSPHOUNDECAPRENOL DEFORMYLASE ARND-RELATED"/>
    <property type="match status" value="1"/>
</dbReference>
<evidence type="ECO:0000313" key="3">
    <source>
        <dbReference type="Proteomes" id="UP000064967"/>
    </source>
</evidence>
<dbReference type="SUPFAM" id="SSF88713">
    <property type="entry name" value="Glycoside hydrolase/deacetylase"/>
    <property type="match status" value="1"/>
</dbReference>
<dbReference type="KEGG" id="llu:AKJ09_05105"/>
<dbReference type="STRING" id="1391654.AKJ09_05105"/>
<dbReference type="GO" id="GO:0005975">
    <property type="term" value="P:carbohydrate metabolic process"/>
    <property type="evidence" value="ECO:0007669"/>
    <property type="project" value="InterPro"/>
</dbReference>
<dbReference type="AlphaFoldDB" id="A0A0K1PYH9"/>
<dbReference type="InterPro" id="IPR011330">
    <property type="entry name" value="Glyco_hydro/deAcase_b/a-brl"/>
</dbReference>
<organism evidence="2 3">
    <name type="scientific">Labilithrix luteola</name>
    <dbReference type="NCBI Taxonomy" id="1391654"/>
    <lineage>
        <taxon>Bacteria</taxon>
        <taxon>Pseudomonadati</taxon>
        <taxon>Myxococcota</taxon>
        <taxon>Polyangia</taxon>
        <taxon>Polyangiales</taxon>
        <taxon>Labilitrichaceae</taxon>
        <taxon>Labilithrix</taxon>
    </lineage>
</organism>
<dbReference type="Gene3D" id="3.20.20.370">
    <property type="entry name" value="Glycoside hydrolase/deacetylase"/>
    <property type="match status" value="1"/>
</dbReference>
<dbReference type="CDD" id="cd10917">
    <property type="entry name" value="CE4_NodB_like_6s_7s"/>
    <property type="match status" value="1"/>
</dbReference>
<gene>
    <name evidence="2" type="ORF">AKJ09_05105</name>
</gene>
<dbReference type="EMBL" id="CP012333">
    <property type="protein sequence ID" value="AKU98441.1"/>
    <property type="molecule type" value="Genomic_DNA"/>
</dbReference>
<accession>A0A0K1PYH9</accession>
<dbReference type="PANTHER" id="PTHR10587">
    <property type="entry name" value="GLYCOSYL TRANSFERASE-RELATED"/>
    <property type="match status" value="1"/>
</dbReference>
<evidence type="ECO:0000313" key="2">
    <source>
        <dbReference type="EMBL" id="AKU98441.1"/>
    </source>
</evidence>
<dbReference type="PROSITE" id="PS51677">
    <property type="entry name" value="NODB"/>
    <property type="match status" value="1"/>
</dbReference>
<dbReference type="PATRIC" id="fig|1391654.3.peg.5166"/>
<keyword evidence="3" id="KW-1185">Reference proteome</keyword>
<sequence length="219" mass="25146">MLGPLRRQLRAVVKDAVYRAIPRSRLVQRGRTDRRQIALTFDDGPDELTNAYLDRLDELDVRATFFLVGKSCERRPELAREYVRRGHQVASHGYDHSHFTRLPWRELREQLRRTEAVLGLRSTARRWIRPPYGNVDARVLAQLLAGGNVLAMWSLDSHDYEIRDAAEVATRCAARQVSAGEVILLHEGQTWTLEALPRIVGDLRDAGYELVTMAKMFEV</sequence>
<evidence type="ECO:0000259" key="1">
    <source>
        <dbReference type="PROSITE" id="PS51677"/>
    </source>
</evidence>
<feature type="domain" description="NodB homology" evidence="1">
    <location>
        <begin position="35"/>
        <end position="211"/>
    </location>
</feature>
<reference evidence="2 3" key="1">
    <citation type="submission" date="2015-08" db="EMBL/GenBank/DDBJ databases">
        <authorList>
            <person name="Babu N.S."/>
            <person name="Beckwith C.J."/>
            <person name="Beseler K.G."/>
            <person name="Brison A."/>
            <person name="Carone J.V."/>
            <person name="Caskin T.P."/>
            <person name="Diamond M."/>
            <person name="Durham M.E."/>
            <person name="Foxe J.M."/>
            <person name="Go M."/>
            <person name="Henderson B.A."/>
            <person name="Jones I.B."/>
            <person name="McGettigan J.A."/>
            <person name="Micheletti S.J."/>
            <person name="Nasrallah M.E."/>
            <person name="Ortiz D."/>
            <person name="Piller C.R."/>
            <person name="Privatt S.R."/>
            <person name="Schneider S.L."/>
            <person name="Sharp S."/>
            <person name="Smith T.C."/>
            <person name="Stanton J.D."/>
            <person name="Ullery H.E."/>
            <person name="Wilson R.J."/>
            <person name="Serrano M.G."/>
            <person name="Buck G."/>
            <person name="Lee V."/>
            <person name="Wang Y."/>
            <person name="Carvalho R."/>
            <person name="Voegtly L."/>
            <person name="Shi R."/>
            <person name="Duckworth R."/>
            <person name="Johnson A."/>
            <person name="Loviza R."/>
            <person name="Walstead R."/>
            <person name="Shah Z."/>
            <person name="Kiflezghi M."/>
            <person name="Wade K."/>
            <person name="Ball S.L."/>
            <person name="Bradley K.W."/>
            <person name="Asai D.J."/>
            <person name="Bowman C.A."/>
            <person name="Russell D.A."/>
            <person name="Pope W.H."/>
            <person name="Jacobs-Sera D."/>
            <person name="Hendrix R.W."/>
            <person name="Hatfull G.F."/>
        </authorList>
    </citation>
    <scope>NUCLEOTIDE SEQUENCE [LARGE SCALE GENOMIC DNA]</scope>
    <source>
        <strain evidence="2 3">DSM 27648</strain>
    </source>
</reference>
<proteinExistence type="predicted"/>
<dbReference type="RefSeq" id="WP_146649400.1">
    <property type="nucleotide sequence ID" value="NZ_CP012333.1"/>
</dbReference>